<dbReference type="InterPro" id="IPR052544">
    <property type="entry name" value="Bacteriocin_Proc_Enz"/>
</dbReference>
<comment type="caution">
    <text evidence="2">The sequence shown here is derived from an EMBL/GenBank/DDBJ whole genome shotgun (WGS) entry which is preliminary data.</text>
</comment>
<dbReference type="NCBIfam" id="TIGR03605">
    <property type="entry name" value="antibiot_sagB"/>
    <property type="match status" value="1"/>
</dbReference>
<evidence type="ECO:0000259" key="1">
    <source>
        <dbReference type="Pfam" id="PF00881"/>
    </source>
</evidence>
<dbReference type="AlphaFoldDB" id="A0A0S8JUV2"/>
<name>A0A0S8JUV2_UNCW3</name>
<dbReference type="Proteomes" id="UP000050975">
    <property type="component" value="Unassembled WGS sequence"/>
</dbReference>
<accession>A0A0S8JUV2</accession>
<dbReference type="Gene3D" id="3.40.109.10">
    <property type="entry name" value="NADH Oxidase"/>
    <property type="match status" value="1"/>
</dbReference>
<reference evidence="2 3" key="1">
    <citation type="journal article" date="2015" name="Microbiome">
        <title>Genomic resolution of linkages in carbon, nitrogen, and sulfur cycling among widespread estuary sediment bacteria.</title>
        <authorList>
            <person name="Baker B.J."/>
            <person name="Lazar C.S."/>
            <person name="Teske A.P."/>
            <person name="Dick G.J."/>
        </authorList>
    </citation>
    <scope>NUCLEOTIDE SEQUENCE [LARGE SCALE GENOMIC DNA]</scope>
    <source>
        <strain evidence="2">SM1_77</strain>
    </source>
</reference>
<dbReference type="GO" id="GO:0016491">
    <property type="term" value="F:oxidoreductase activity"/>
    <property type="evidence" value="ECO:0007669"/>
    <property type="project" value="InterPro"/>
</dbReference>
<dbReference type="InterPro" id="IPR020051">
    <property type="entry name" value="SagB-type_dehydrogenase"/>
</dbReference>
<dbReference type="PANTHER" id="PTHR43745:SF2">
    <property type="entry name" value="NITROREDUCTASE MJ1384-RELATED"/>
    <property type="match status" value="1"/>
</dbReference>
<dbReference type="Pfam" id="PF00881">
    <property type="entry name" value="Nitroreductase"/>
    <property type="match status" value="1"/>
</dbReference>
<feature type="domain" description="Nitroreductase" evidence="1">
    <location>
        <begin position="1"/>
        <end position="134"/>
    </location>
</feature>
<dbReference type="EMBL" id="LJVE01000096">
    <property type="protein sequence ID" value="KPL13569.1"/>
    <property type="molecule type" value="Genomic_DNA"/>
</dbReference>
<organism evidence="2 3">
    <name type="scientific">candidate division WOR_3 bacterium SM1_77</name>
    <dbReference type="NCBI Taxonomy" id="1703778"/>
    <lineage>
        <taxon>Bacteria</taxon>
        <taxon>Bacteria division WOR-3</taxon>
    </lineage>
</organism>
<sequence length="136" mass="14813">RTAPSAGATYPLEVFIAKKDGLFRYIPHSHGIKREIGKDIRKDIANAALGQGFISNAGMVVVITAVFERTALRYGNRAARYVHIEAGHCAQNIHLEAVALGLGSVPVGAFRDDDLSKLLKLKDEEPLYIIPVGHPR</sequence>
<dbReference type="InterPro" id="IPR000415">
    <property type="entry name" value="Nitroreductase-like"/>
</dbReference>
<evidence type="ECO:0000313" key="2">
    <source>
        <dbReference type="EMBL" id="KPL13569.1"/>
    </source>
</evidence>
<dbReference type="CDD" id="cd02142">
    <property type="entry name" value="McbC_SagB-like_oxidoreductase"/>
    <property type="match status" value="1"/>
</dbReference>
<gene>
    <name evidence="2" type="ORF">AMJ74_05005</name>
</gene>
<protein>
    <submittedName>
        <fullName evidence="2">Nitroreductase</fullName>
    </submittedName>
</protein>
<evidence type="ECO:0000313" key="3">
    <source>
        <dbReference type="Proteomes" id="UP000050975"/>
    </source>
</evidence>
<dbReference type="SUPFAM" id="SSF55469">
    <property type="entry name" value="FMN-dependent nitroreductase-like"/>
    <property type="match status" value="1"/>
</dbReference>
<proteinExistence type="predicted"/>
<dbReference type="InterPro" id="IPR029479">
    <property type="entry name" value="Nitroreductase"/>
</dbReference>
<dbReference type="PANTHER" id="PTHR43745">
    <property type="entry name" value="NITROREDUCTASE MJ1384-RELATED"/>
    <property type="match status" value="1"/>
</dbReference>
<feature type="non-terminal residue" evidence="2">
    <location>
        <position position="1"/>
    </location>
</feature>